<feature type="compositionally biased region" description="Polar residues" evidence="10">
    <location>
        <begin position="377"/>
        <end position="391"/>
    </location>
</feature>
<organism evidence="13 14">
    <name type="scientific">Smittium megazygosporum</name>
    <dbReference type="NCBI Taxonomy" id="133381"/>
    <lineage>
        <taxon>Eukaryota</taxon>
        <taxon>Fungi</taxon>
        <taxon>Fungi incertae sedis</taxon>
        <taxon>Zoopagomycota</taxon>
        <taxon>Kickxellomycotina</taxon>
        <taxon>Harpellomycetes</taxon>
        <taxon>Harpellales</taxon>
        <taxon>Legeriomycetaceae</taxon>
        <taxon>Smittium</taxon>
    </lineage>
</organism>
<evidence type="ECO:0000256" key="6">
    <source>
        <dbReference type="ARBA" id="ARBA00022989"/>
    </source>
</evidence>
<evidence type="ECO:0000259" key="12">
    <source>
        <dbReference type="Pfam" id="PF03908"/>
    </source>
</evidence>
<feature type="compositionally biased region" description="Polar residues" evidence="10">
    <location>
        <begin position="443"/>
        <end position="454"/>
    </location>
</feature>
<evidence type="ECO:0000256" key="2">
    <source>
        <dbReference type="ARBA" id="ARBA00022448"/>
    </source>
</evidence>
<feature type="compositionally biased region" description="Polar residues" evidence="10">
    <location>
        <begin position="411"/>
        <end position="423"/>
    </location>
</feature>
<evidence type="ECO:0000256" key="8">
    <source>
        <dbReference type="ARBA" id="ARBA00023136"/>
    </source>
</evidence>
<gene>
    <name evidence="13" type="ORF">BB560_000657</name>
</gene>
<feature type="compositionally biased region" description="Low complexity" evidence="10">
    <location>
        <begin position="690"/>
        <end position="701"/>
    </location>
</feature>
<evidence type="ECO:0000313" key="13">
    <source>
        <dbReference type="EMBL" id="PVV04831.1"/>
    </source>
</evidence>
<keyword evidence="14" id="KW-1185">Reference proteome</keyword>
<evidence type="ECO:0000256" key="1">
    <source>
        <dbReference type="ARBA" id="ARBA00004163"/>
    </source>
</evidence>
<evidence type="ECO:0000256" key="3">
    <source>
        <dbReference type="ARBA" id="ARBA00022692"/>
    </source>
</evidence>
<dbReference type="PANTHER" id="PTHR12825:SF0">
    <property type="entry name" value="VESICLE TRANSPORT PROTEIN SEC20"/>
    <property type="match status" value="1"/>
</dbReference>
<dbReference type="Proteomes" id="UP000245609">
    <property type="component" value="Unassembled WGS sequence"/>
</dbReference>
<feature type="compositionally biased region" description="Basic and acidic residues" evidence="10">
    <location>
        <begin position="459"/>
        <end position="472"/>
    </location>
</feature>
<sequence length="782" mass="86923">MENLQHIQKEIDSLYEFDGEEIEKQELVNSIKDFLKALETEITAKLENNDPSHSDKSQLQTLLDKKDTLKRLRSEYREALLVAKKNRSKTVANERAMLLSGALTPAELRKRKIKKGDELIGAAQDATTALRETTMLMSRELKVSSDNVAVLEESSILLRKGKDKHENVGSVLDFTKRILGELERANWLDRVLILSALLVFSLVAFSIIWKRVYIPGFTSVKNVNTKISIPSTSVVNYVDKPSYAISQEPHILATETKVDNQNSIPDIPSPIYQTFDSFEIPDESDKPDSESQVIQDNSSAFSSEFPDKKINEAVSVANAIQADSQIEEIKPNVVQSANLPRKSFEGKSGQENSGNSDDTKDEKVNDGTFVQPEETAPFSQTEAGTEALNQGDSKHSVDNLDINASHLEDVANTQNESGDTNINAEPKLSDTIDNNILDKTESTSEQAIPSNSNAPEPFESDKANFNEKRKYNQDPQQYIPLDSDDTHVDGQHMNQNADQPEKDFRVAVEGAPNENYETIATFNESGNQEEMEKEYANQKNNQFDTATLEADQSIINSDSAETDSISPSEAVIEQNIESLDINTQNQPYLDTEVNPSINTEAMPEDHDSNNGMENTIDLENTLSDGNNDYASKAAEGPEDKVLSNDSQNSETPVQRNDSGENPSNSPSQEVYDSEIINQSPPNDANPGTQENVIPNVNNPNIEENVYKEHDLDDIKKDYLQQTNQEYPLPIETDRPVVPSAQGDIPLETYSHETINSNENSPVLGSNDQNDSASVYEKPQDEL</sequence>
<accession>A0A2T9ZJS8</accession>
<feature type="compositionally biased region" description="Polar residues" evidence="10">
    <location>
        <begin position="581"/>
        <end position="599"/>
    </location>
</feature>
<keyword evidence="4" id="KW-0256">Endoplasmic reticulum</keyword>
<feature type="compositionally biased region" description="Polar residues" evidence="10">
    <location>
        <begin position="290"/>
        <end position="302"/>
    </location>
</feature>
<keyword evidence="8 11" id="KW-0472">Membrane</keyword>
<protein>
    <recommendedName>
        <fullName evidence="12">Sec20 C-terminal domain-containing protein</fullName>
    </recommendedName>
</protein>
<dbReference type="OrthoDB" id="46868at2759"/>
<evidence type="ECO:0000256" key="4">
    <source>
        <dbReference type="ARBA" id="ARBA00022824"/>
    </source>
</evidence>
<comment type="caution">
    <text evidence="13">The sequence shown here is derived from an EMBL/GenBank/DDBJ whole genome shotgun (WGS) entry which is preliminary data.</text>
</comment>
<evidence type="ECO:0000256" key="5">
    <source>
        <dbReference type="ARBA" id="ARBA00022892"/>
    </source>
</evidence>
<feature type="region of interest" description="Disordered" evidence="10">
    <location>
        <begin position="278"/>
        <end position="306"/>
    </location>
</feature>
<keyword evidence="5" id="KW-0931">ER-Golgi transport</keyword>
<dbReference type="STRING" id="133381.A0A2T9ZJS8"/>
<dbReference type="GO" id="GO:0006890">
    <property type="term" value="P:retrograde vesicle-mediated transport, Golgi to endoplasmic reticulum"/>
    <property type="evidence" value="ECO:0007669"/>
    <property type="project" value="InterPro"/>
</dbReference>
<feature type="compositionally biased region" description="Polar residues" evidence="10">
    <location>
        <begin position="751"/>
        <end position="772"/>
    </location>
</feature>
<keyword evidence="6 11" id="KW-1133">Transmembrane helix</keyword>
<evidence type="ECO:0000256" key="9">
    <source>
        <dbReference type="ARBA" id="ARBA00037934"/>
    </source>
</evidence>
<reference evidence="13 14" key="1">
    <citation type="journal article" date="2018" name="MBio">
        <title>Comparative Genomics Reveals the Core Gene Toolbox for the Fungus-Insect Symbiosis.</title>
        <authorList>
            <person name="Wang Y."/>
            <person name="Stata M."/>
            <person name="Wang W."/>
            <person name="Stajich J.E."/>
            <person name="White M.M."/>
            <person name="Moncalvo J.M."/>
        </authorList>
    </citation>
    <scope>NUCLEOTIDE SEQUENCE [LARGE SCALE GENOMIC DNA]</scope>
    <source>
        <strain evidence="13 14">SC-DP-2</strain>
    </source>
</reference>
<feature type="compositionally biased region" description="Polar residues" evidence="10">
    <location>
        <begin position="609"/>
        <end position="629"/>
    </location>
</feature>
<evidence type="ECO:0000313" key="14">
    <source>
        <dbReference type="Proteomes" id="UP000245609"/>
    </source>
</evidence>
<feature type="region of interest" description="Disordered" evidence="10">
    <location>
        <begin position="331"/>
        <end position="501"/>
    </location>
</feature>
<dbReference type="InterPro" id="IPR056173">
    <property type="entry name" value="Sec20_C"/>
</dbReference>
<dbReference type="InterPro" id="IPR005606">
    <property type="entry name" value="Sec20"/>
</dbReference>
<feature type="domain" description="Sec20 C-terminal" evidence="12">
    <location>
        <begin position="123"/>
        <end position="212"/>
    </location>
</feature>
<dbReference type="AlphaFoldDB" id="A0A2T9ZJS8"/>
<feature type="region of interest" description="Disordered" evidence="10">
    <location>
        <begin position="581"/>
        <end position="701"/>
    </location>
</feature>
<dbReference type="Pfam" id="PF03908">
    <property type="entry name" value="Sec20"/>
    <property type="match status" value="1"/>
</dbReference>
<proteinExistence type="inferred from homology"/>
<feature type="compositionally biased region" description="Polar residues" evidence="10">
    <location>
        <begin position="643"/>
        <end position="689"/>
    </location>
</feature>
<keyword evidence="3 11" id="KW-0812">Transmembrane</keyword>
<name>A0A2T9ZJS8_9FUNG</name>
<keyword evidence="7" id="KW-0175">Coiled coil</keyword>
<feature type="transmembrane region" description="Helical" evidence="11">
    <location>
        <begin position="191"/>
        <end position="209"/>
    </location>
</feature>
<dbReference type="EMBL" id="MBFS01000073">
    <property type="protein sequence ID" value="PVV04831.1"/>
    <property type="molecule type" value="Genomic_DNA"/>
</dbReference>
<comment type="similarity">
    <text evidence="9">Belongs to the SEC20 family.</text>
</comment>
<feature type="region of interest" description="Disordered" evidence="10">
    <location>
        <begin position="720"/>
        <end position="782"/>
    </location>
</feature>
<comment type="subcellular location">
    <subcellularLocation>
        <location evidence="1">Endoplasmic reticulum membrane</location>
        <topology evidence="1">Single-pass type IV membrane protein</topology>
    </subcellularLocation>
</comment>
<keyword evidence="2" id="KW-0813">Transport</keyword>
<evidence type="ECO:0000256" key="7">
    <source>
        <dbReference type="ARBA" id="ARBA00023054"/>
    </source>
</evidence>
<evidence type="ECO:0000256" key="10">
    <source>
        <dbReference type="SAM" id="MobiDB-lite"/>
    </source>
</evidence>
<dbReference type="GO" id="GO:0031201">
    <property type="term" value="C:SNARE complex"/>
    <property type="evidence" value="ECO:0007669"/>
    <property type="project" value="TreeGrafter"/>
</dbReference>
<evidence type="ECO:0000256" key="11">
    <source>
        <dbReference type="SAM" id="Phobius"/>
    </source>
</evidence>
<dbReference type="GO" id="GO:0005484">
    <property type="term" value="F:SNAP receptor activity"/>
    <property type="evidence" value="ECO:0007669"/>
    <property type="project" value="InterPro"/>
</dbReference>
<dbReference type="PANTHER" id="PTHR12825">
    <property type="entry name" value="BNIP1-RELATED"/>
    <property type="match status" value="1"/>
</dbReference>
<dbReference type="GO" id="GO:0005789">
    <property type="term" value="C:endoplasmic reticulum membrane"/>
    <property type="evidence" value="ECO:0007669"/>
    <property type="project" value="UniProtKB-SubCell"/>
</dbReference>